<dbReference type="PIRSF" id="PIRSF039012">
    <property type="entry name" value="ASP"/>
    <property type="match status" value="1"/>
</dbReference>
<dbReference type="GO" id="GO:0016788">
    <property type="term" value="F:hydrolase activity, acting on ester bonds"/>
    <property type="evidence" value="ECO:0007669"/>
    <property type="project" value="InterPro"/>
</dbReference>
<evidence type="ECO:0000313" key="8">
    <source>
        <dbReference type="Proteomes" id="UP000509302"/>
    </source>
</evidence>
<dbReference type="RefSeq" id="WP_179241207.1">
    <property type="nucleotide sequence ID" value="NZ_CP058595.1"/>
</dbReference>
<evidence type="ECO:0000313" key="7">
    <source>
        <dbReference type="EMBL" id="QLG44917.1"/>
    </source>
</evidence>
<keyword evidence="8" id="KW-1185">Reference proteome</keyword>
<dbReference type="InterPro" id="IPR053138">
    <property type="entry name" value="N-alpha-Ac-DABA_deacetylase"/>
</dbReference>
<keyword evidence="5" id="KW-0732">Signal</keyword>
<organism evidence="7 8">
    <name type="scientific">Costertonia aggregata</name>
    <dbReference type="NCBI Taxonomy" id="343403"/>
    <lineage>
        <taxon>Bacteria</taxon>
        <taxon>Pseudomonadati</taxon>
        <taxon>Bacteroidota</taxon>
        <taxon>Flavobacteriia</taxon>
        <taxon>Flavobacteriales</taxon>
        <taxon>Flavobacteriaceae</taxon>
        <taxon>Costertonia</taxon>
    </lineage>
</organism>
<dbReference type="GO" id="GO:0046872">
    <property type="term" value="F:metal ion binding"/>
    <property type="evidence" value="ECO:0007669"/>
    <property type="project" value="UniProtKB-KW"/>
</dbReference>
<evidence type="ECO:0000259" key="6">
    <source>
        <dbReference type="Pfam" id="PF24827"/>
    </source>
</evidence>
<dbReference type="GO" id="GO:0016811">
    <property type="term" value="F:hydrolase activity, acting on carbon-nitrogen (but not peptide) bonds, in linear amides"/>
    <property type="evidence" value="ECO:0007669"/>
    <property type="project" value="InterPro"/>
</dbReference>
<dbReference type="InterPro" id="IPR055438">
    <property type="entry name" value="AstE_AspA_cat"/>
</dbReference>
<sequence>MAKLAFTILFVVTSFGVTAQNTFQEAFNSETGPYRKDIRITFTDSQNNRTFLPISIIKGKNKGPVFTIVAGVHGFEYPPIIAVQRLMQEIRPDNLTGTLIMIPIASTDSFYSREPFKNAQDKVNLNRVFPGRRDGSVTEKIADFITTEIIPVSDVFLDVHGGDAPEDLLPYICYYDNRNYPEQTEKAKTLSENSGFEYVVSYAYTLKDDEPSKYVFKQACQVGKVALSIESGKLGNVQEEAIIRIENGVYRMLEKMGMYELNIEKSKDKLIRLNNQKYIDADAQGIFYSAFKAGDKVEKGETVGYITDEFGKTISELQAPVSGVILYKIATPPVNIDDTIMCISFAE</sequence>
<comment type="cofactor">
    <cofactor evidence="1">
        <name>Zn(2+)</name>
        <dbReference type="ChEBI" id="CHEBI:29105"/>
    </cofactor>
</comment>
<gene>
    <name evidence="7" type="ORF">HYG79_05965</name>
</gene>
<dbReference type="PANTHER" id="PTHR37326:SF1">
    <property type="entry name" value="BLL3975 PROTEIN"/>
    <property type="match status" value="1"/>
</dbReference>
<dbReference type="AlphaFoldDB" id="A0A7H9ANB3"/>
<evidence type="ECO:0000256" key="4">
    <source>
        <dbReference type="ARBA" id="ARBA00022833"/>
    </source>
</evidence>
<dbReference type="PANTHER" id="PTHR37326">
    <property type="entry name" value="BLL3975 PROTEIN"/>
    <property type="match status" value="1"/>
</dbReference>
<dbReference type="Gene3D" id="3.40.630.10">
    <property type="entry name" value="Zn peptidases"/>
    <property type="match status" value="1"/>
</dbReference>
<dbReference type="EMBL" id="CP058595">
    <property type="protein sequence ID" value="QLG44917.1"/>
    <property type="molecule type" value="Genomic_DNA"/>
</dbReference>
<dbReference type="SUPFAM" id="SSF53187">
    <property type="entry name" value="Zn-dependent exopeptidases"/>
    <property type="match status" value="1"/>
</dbReference>
<keyword evidence="2" id="KW-0479">Metal-binding</keyword>
<feature type="signal peptide" evidence="5">
    <location>
        <begin position="1"/>
        <end position="19"/>
    </location>
</feature>
<evidence type="ECO:0000256" key="2">
    <source>
        <dbReference type="ARBA" id="ARBA00022723"/>
    </source>
</evidence>
<evidence type="ECO:0000256" key="5">
    <source>
        <dbReference type="SAM" id="SignalP"/>
    </source>
</evidence>
<keyword evidence="3" id="KW-0378">Hydrolase</keyword>
<keyword evidence="4" id="KW-0862">Zinc</keyword>
<evidence type="ECO:0000256" key="3">
    <source>
        <dbReference type="ARBA" id="ARBA00022801"/>
    </source>
</evidence>
<dbReference type="Proteomes" id="UP000509302">
    <property type="component" value="Chromosome"/>
</dbReference>
<protein>
    <submittedName>
        <fullName evidence="7">Succinylglutamate desuccinylase/aspartoacylase family protein</fullName>
    </submittedName>
</protein>
<reference evidence="7 8" key="1">
    <citation type="journal article" date="2006" name="Int. J. Syst. Evol. Microbiol.">
        <title>Costertonia aggregata gen. nov., sp. nov., a mesophilic marine bacterium of the family Flavobacteriaceae, isolated from a mature biofilm.</title>
        <authorList>
            <person name="Kwon K.K."/>
            <person name="Lee Y.K."/>
            <person name="Lee H.K."/>
        </authorList>
    </citation>
    <scope>NUCLEOTIDE SEQUENCE [LARGE SCALE GENOMIC DNA]</scope>
    <source>
        <strain evidence="7 8">KCCM 42265</strain>
    </source>
</reference>
<accession>A0A7H9ANB3</accession>
<name>A0A7H9ANB3_9FLAO</name>
<feature type="domain" description="Succinylglutamate desuccinylase/Aspartoacylase catalytic" evidence="6">
    <location>
        <begin position="63"/>
        <end position="254"/>
    </location>
</feature>
<feature type="chain" id="PRO_5028908046" evidence="5">
    <location>
        <begin position="20"/>
        <end position="347"/>
    </location>
</feature>
<dbReference type="InterPro" id="IPR043795">
    <property type="entry name" value="N-alpha-Ac-DABA-like"/>
</dbReference>
<evidence type="ECO:0000256" key="1">
    <source>
        <dbReference type="ARBA" id="ARBA00001947"/>
    </source>
</evidence>
<dbReference type="KEGG" id="cagg:HYG79_05965"/>
<dbReference type="Pfam" id="PF24827">
    <property type="entry name" value="AstE_AspA_cat"/>
    <property type="match status" value="1"/>
</dbReference>
<proteinExistence type="predicted"/>